<evidence type="ECO:0000256" key="1">
    <source>
        <dbReference type="ARBA" id="ARBA00022679"/>
    </source>
</evidence>
<keyword evidence="1" id="KW-0808">Transferase</keyword>
<evidence type="ECO:0000313" key="3">
    <source>
        <dbReference type="Proteomes" id="UP001472866"/>
    </source>
</evidence>
<keyword evidence="3" id="KW-1185">Reference proteome</keyword>
<dbReference type="InterPro" id="IPR050426">
    <property type="entry name" value="Glycosyltransferase_28"/>
</dbReference>
<dbReference type="Proteomes" id="UP001472866">
    <property type="component" value="Chromosome 10"/>
</dbReference>
<organism evidence="2 3">
    <name type="scientific">Chloropicon roscoffensis</name>
    <dbReference type="NCBI Taxonomy" id="1461544"/>
    <lineage>
        <taxon>Eukaryota</taxon>
        <taxon>Viridiplantae</taxon>
        <taxon>Chlorophyta</taxon>
        <taxon>Chloropicophyceae</taxon>
        <taxon>Chloropicales</taxon>
        <taxon>Chloropicaceae</taxon>
        <taxon>Chloropicon</taxon>
    </lineage>
</organism>
<dbReference type="PANTHER" id="PTHR48050:SF13">
    <property type="entry name" value="STEROL 3-BETA-GLUCOSYLTRANSFERASE UGT80A2"/>
    <property type="match status" value="1"/>
</dbReference>
<proteinExistence type="predicted"/>
<dbReference type="SUPFAM" id="SSF53756">
    <property type="entry name" value="UDP-Glycosyltransferase/glycogen phosphorylase"/>
    <property type="match status" value="1"/>
</dbReference>
<dbReference type="PANTHER" id="PTHR48050">
    <property type="entry name" value="STEROL 3-BETA-GLUCOSYLTRANSFERASE"/>
    <property type="match status" value="1"/>
</dbReference>
<dbReference type="AlphaFoldDB" id="A0AAX4PEP5"/>
<dbReference type="Gene3D" id="3.40.50.2000">
    <property type="entry name" value="Glycogen Phosphorylase B"/>
    <property type="match status" value="3"/>
</dbReference>
<dbReference type="GO" id="GO:0008194">
    <property type="term" value="F:UDP-glycosyltransferase activity"/>
    <property type="evidence" value="ECO:0007669"/>
    <property type="project" value="InterPro"/>
</dbReference>
<dbReference type="Pfam" id="PF00201">
    <property type="entry name" value="UDPGT"/>
    <property type="match status" value="1"/>
</dbReference>
<evidence type="ECO:0000313" key="2">
    <source>
        <dbReference type="EMBL" id="WZN64623.1"/>
    </source>
</evidence>
<name>A0AAX4PEP5_9CHLO</name>
<protein>
    <submittedName>
        <fullName evidence="2">Glycosyltransferase</fullName>
    </submittedName>
</protein>
<reference evidence="2 3" key="1">
    <citation type="submission" date="2024-03" db="EMBL/GenBank/DDBJ databases">
        <title>Complete genome sequence of the green alga Chloropicon roscoffensis RCC1871.</title>
        <authorList>
            <person name="Lemieux C."/>
            <person name="Pombert J.-F."/>
            <person name="Otis C."/>
            <person name="Turmel M."/>
        </authorList>
    </citation>
    <scope>NUCLEOTIDE SEQUENCE [LARGE SCALE GENOMIC DNA]</scope>
    <source>
        <strain evidence="2 3">RCC1871</strain>
    </source>
</reference>
<accession>A0AAX4PEP5</accession>
<sequence length="532" mass="58781">MTKFACCVFDAAGHTNPLLALTSELCERGHHVLFVLASPMMVGAIKKSKAKFTEGPAEEGGSYSFETLWTEEDLARFAGPREDIMKGVIPDTEDQTEDQLSFPNFFLFSWAKGVATMDDYKRIAKSVDAFIADPIMMNPSVVALMEGKPLISTVTFPQFACVPSLIGIEDEEEQRAKMERLERAVQESSDKLRKDFYPGFNFFKNFVSSAGMLPTGLNLCTGVKEFDKDLPALLQRMMGEEAKDSMHYVGPMVLSEEDGHISQAPKSDGTVEGAAEDAFPMDRIEQWKAEGRKVIYASFGTVASNMVWNWEEADSGEWYAPHKCLGARQSGKVYCTHLFTQLMEAFGGTRDVAVVLSSGPHFDECGLEVPENFLVRPSVPQVEVLELVDAFVSHGGANSLFESIAAAVPLLILPHFGDQHANGKMVVDLDIGLYHDDPVAEVTAEVLREDVAKLLDPQIASKFKRKMQRLHESIRSAGGARRAVDLIETYVENFKGHAPAKLDEPVEVLQRCGTGEIKDFVIVDSEIHSEIH</sequence>
<dbReference type="EMBL" id="CP151510">
    <property type="protein sequence ID" value="WZN64623.1"/>
    <property type="molecule type" value="Genomic_DNA"/>
</dbReference>
<dbReference type="CDD" id="cd03784">
    <property type="entry name" value="GT1_Gtf-like"/>
    <property type="match status" value="1"/>
</dbReference>
<dbReference type="InterPro" id="IPR002213">
    <property type="entry name" value="UDP_glucos_trans"/>
</dbReference>
<gene>
    <name evidence="2" type="ORF">HKI87_10g61800</name>
</gene>